<organism evidence="1 2">
    <name type="scientific">Salvia divinorum</name>
    <name type="common">Maria pastora</name>
    <name type="synonym">Diviner's sage</name>
    <dbReference type="NCBI Taxonomy" id="28513"/>
    <lineage>
        <taxon>Eukaryota</taxon>
        <taxon>Viridiplantae</taxon>
        <taxon>Streptophyta</taxon>
        <taxon>Embryophyta</taxon>
        <taxon>Tracheophyta</taxon>
        <taxon>Spermatophyta</taxon>
        <taxon>Magnoliopsida</taxon>
        <taxon>eudicotyledons</taxon>
        <taxon>Gunneridae</taxon>
        <taxon>Pentapetalae</taxon>
        <taxon>asterids</taxon>
        <taxon>lamiids</taxon>
        <taxon>Lamiales</taxon>
        <taxon>Lamiaceae</taxon>
        <taxon>Nepetoideae</taxon>
        <taxon>Mentheae</taxon>
        <taxon>Salviinae</taxon>
        <taxon>Salvia</taxon>
        <taxon>Salvia subgen. Calosphace</taxon>
    </lineage>
</organism>
<evidence type="ECO:0000313" key="2">
    <source>
        <dbReference type="Proteomes" id="UP001567538"/>
    </source>
</evidence>
<name>A0ABD1IF81_SALDI</name>
<evidence type="ECO:0000313" key="1">
    <source>
        <dbReference type="EMBL" id="KAL1567373.1"/>
    </source>
</evidence>
<sequence length="87" mass="9646">MVVPGAVEIVEHPQPLHAVEIEATPSPSAIPLAVWVARPRPEANPVASRWEADLAVMCGMKILLLCLRRPTRTPSNFNQMRVITRQN</sequence>
<accession>A0ABD1IF81</accession>
<dbReference type="Proteomes" id="UP001567538">
    <property type="component" value="Unassembled WGS sequence"/>
</dbReference>
<protein>
    <submittedName>
        <fullName evidence="1">Uncharacterized protein</fullName>
    </submittedName>
</protein>
<reference evidence="1 2" key="1">
    <citation type="submission" date="2024-06" db="EMBL/GenBank/DDBJ databases">
        <title>A chromosome level genome sequence of Diviner's sage (Salvia divinorum).</title>
        <authorList>
            <person name="Ford S.A."/>
            <person name="Ro D.-K."/>
            <person name="Ness R.W."/>
            <person name="Phillips M.A."/>
        </authorList>
    </citation>
    <scope>NUCLEOTIDE SEQUENCE [LARGE SCALE GENOMIC DNA]</scope>
    <source>
        <strain evidence="1">SAF-2024a</strain>
        <tissue evidence="1">Leaf</tissue>
    </source>
</reference>
<keyword evidence="2" id="KW-1185">Reference proteome</keyword>
<gene>
    <name evidence="1" type="ORF">AAHA92_02859</name>
</gene>
<comment type="caution">
    <text evidence="1">The sequence shown here is derived from an EMBL/GenBank/DDBJ whole genome shotgun (WGS) entry which is preliminary data.</text>
</comment>
<dbReference type="AlphaFoldDB" id="A0ABD1IF81"/>
<dbReference type="EMBL" id="JBEAFC010000002">
    <property type="protein sequence ID" value="KAL1567373.1"/>
    <property type="molecule type" value="Genomic_DNA"/>
</dbReference>
<proteinExistence type="predicted"/>